<sequence>MSRHRFIKLVLAVALIFLLPGCWDGVELQKRAIVLMIGVDPSQQGDHNVTVSLQIARPQKFGSSPEASTGSGDENTVVVSRNGVDVIDAIRKIQLSIDRTLFFGHVRGLVVNQCVAQDGVMAYVTPLLQARMASRETWLFISKNPAENVLHYTPSLDSVPSTYLSNFFENRLLLTRPYQATLGGFHQRLVTPGVEPFAIWIGEGDKALSAPAIEGFAVFSEDKFVGGLNQKQAVGWQFIENQFPKSPLTFRCSKEQPGQFIVDVKSVKSRIRASKGKDGQPRATIVIRLNGWIEGGTCVKTTNQKELKALIQQVQSEVETMVQSSIKQCQQLNSDSLGVGQQLYRFSPKVWKGDTWWSETFPHIQTTVQVQVQLDFLQTYKDIHFNPKTSTL</sequence>
<dbReference type="Pfam" id="PF25198">
    <property type="entry name" value="Spore_GerAC_N"/>
    <property type="match status" value="1"/>
</dbReference>
<dbReference type="GO" id="GO:0009847">
    <property type="term" value="P:spore germination"/>
    <property type="evidence" value="ECO:0007669"/>
    <property type="project" value="InterPro"/>
</dbReference>
<keyword evidence="5" id="KW-0472">Membrane</keyword>
<keyword evidence="7" id="KW-0449">Lipoprotein</keyword>
<dbReference type="STRING" id="471514.AN477_10730"/>
<dbReference type="EMBL" id="LJCO01000045">
    <property type="protein sequence ID" value="KPV43838.1"/>
    <property type="molecule type" value="Genomic_DNA"/>
</dbReference>
<evidence type="ECO:0000256" key="2">
    <source>
        <dbReference type="ARBA" id="ARBA00007886"/>
    </source>
</evidence>
<dbReference type="InterPro" id="IPR038501">
    <property type="entry name" value="Spore_GerAC_C_sf"/>
</dbReference>
<dbReference type="InterPro" id="IPR046953">
    <property type="entry name" value="Spore_GerAC-like_C"/>
</dbReference>
<feature type="domain" description="Spore germination GerAC-like C-terminal" evidence="8">
    <location>
        <begin position="214"/>
        <end position="374"/>
    </location>
</feature>
<keyword evidence="11" id="KW-1185">Reference proteome</keyword>
<dbReference type="PANTHER" id="PTHR35789:SF1">
    <property type="entry name" value="SPORE GERMINATION PROTEIN B3"/>
    <property type="match status" value="1"/>
</dbReference>
<gene>
    <name evidence="10" type="ORF">AN477_10730</name>
</gene>
<dbReference type="GO" id="GO:0016020">
    <property type="term" value="C:membrane"/>
    <property type="evidence" value="ECO:0007669"/>
    <property type="project" value="UniProtKB-SubCell"/>
</dbReference>
<evidence type="ECO:0000256" key="3">
    <source>
        <dbReference type="ARBA" id="ARBA00022544"/>
    </source>
</evidence>
<evidence type="ECO:0000256" key="4">
    <source>
        <dbReference type="ARBA" id="ARBA00022729"/>
    </source>
</evidence>
<feature type="domain" description="Spore germination protein N-terminal" evidence="9">
    <location>
        <begin position="24"/>
        <end position="198"/>
    </location>
</feature>
<dbReference type="PATRIC" id="fig|471514.4.peg.5213"/>
<keyword evidence="4" id="KW-0732">Signal</keyword>
<evidence type="ECO:0000313" key="10">
    <source>
        <dbReference type="EMBL" id="KPV43838.1"/>
    </source>
</evidence>
<evidence type="ECO:0000256" key="5">
    <source>
        <dbReference type="ARBA" id="ARBA00023136"/>
    </source>
</evidence>
<evidence type="ECO:0000313" key="11">
    <source>
        <dbReference type="Proteomes" id="UP000050482"/>
    </source>
</evidence>
<dbReference type="NCBIfam" id="TIGR02887">
    <property type="entry name" value="spore_ger_x_C"/>
    <property type="match status" value="1"/>
</dbReference>
<keyword evidence="3" id="KW-0309">Germination</keyword>
<dbReference type="PANTHER" id="PTHR35789">
    <property type="entry name" value="SPORE GERMINATION PROTEIN B3"/>
    <property type="match status" value="1"/>
</dbReference>
<organism evidence="10 11">
    <name type="scientific">Alicyclobacillus ferrooxydans</name>
    <dbReference type="NCBI Taxonomy" id="471514"/>
    <lineage>
        <taxon>Bacteria</taxon>
        <taxon>Bacillati</taxon>
        <taxon>Bacillota</taxon>
        <taxon>Bacilli</taxon>
        <taxon>Bacillales</taxon>
        <taxon>Alicyclobacillaceae</taxon>
        <taxon>Alicyclobacillus</taxon>
    </lineage>
</organism>
<evidence type="ECO:0000259" key="8">
    <source>
        <dbReference type="Pfam" id="PF05504"/>
    </source>
</evidence>
<dbReference type="AlphaFoldDB" id="A0A0P9CE15"/>
<evidence type="ECO:0000256" key="6">
    <source>
        <dbReference type="ARBA" id="ARBA00023139"/>
    </source>
</evidence>
<accession>A0A0P9CE15</accession>
<dbReference type="Gene3D" id="3.30.300.210">
    <property type="entry name" value="Nutrient germinant receptor protein C, domain 3"/>
    <property type="match status" value="1"/>
</dbReference>
<reference evidence="10 11" key="1">
    <citation type="submission" date="2015-09" db="EMBL/GenBank/DDBJ databases">
        <title>Draft genome sequence of Alicyclobacillus ferrooxydans DSM 22381.</title>
        <authorList>
            <person name="Hemp J."/>
        </authorList>
    </citation>
    <scope>NUCLEOTIDE SEQUENCE [LARGE SCALE GENOMIC DNA]</scope>
    <source>
        <strain evidence="10 11">TC-34</strain>
    </source>
</reference>
<evidence type="ECO:0000256" key="7">
    <source>
        <dbReference type="ARBA" id="ARBA00023288"/>
    </source>
</evidence>
<evidence type="ECO:0000256" key="1">
    <source>
        <dbReference type="ARBA" id="ARBA00004635"/>
    </source>
</evidence>
<dbReference type="RefSeq" id="WP_054969155.1">
    <property type="nucleotide sequence ID" value="NZ_LJCO01000045.1"/>
</dbReference>
<name>A0A0P9CE15_9BACL</name>
<dbReference type="InterPro" id="IPR057336">
    <property type="entry name" value="GerAC_N"/>
</dbReference>
<dbReference type="Proteomes" id="UP000050482">
    <property type="component" value="Unassembled WGS sequence"/>
</dbReference>
<evidence type="ECO:0000259" key="9">
    <source>
        <dbReference type="Pfam" id="PF25198"/>
    </source>
</evidence>
<dbReference type="Pfam" id="PF05504">
    <property type="entry name" value="Spore_GerAC"/>
    <property type="match status" value="1"/>
</dbReference>
<proteinExistence type="inferred from homology"/>
<comment type="caution">
    <text evidence="10">The sequence shown here is derived from an EMBL/GenBank/DDBJ whole genome shotgun (WGS) entry which is preliminary data.</text>
</comment>
<keyword evidence="6" id="KW-0564">Palmitate</keyword>
<comment type="similarity">
    <text evidence="2">Belongs to the GerABKC lipoprotein family.</text>
</comment>
<protein>
    <submittedName>
        <fullName evidence="10">Uncharacterized protein</fullName>
    </submittedName>
</protein>
<dbReference type="InterPro" id="IPR008844">
    <property type="entry name" value="Spore_GerAC-like"/>
</dbReference>
<comment type="subcellular location">
    <subcellularLocation>
        <location evidence="1">Membrane</location>
        <topology evidence="1">Lipid-anchor</topology>
    </subcellularLocation>
</comment>